<evidence type="ECO:0000256" key="1">
    <source>
        <dbReference type="SAM" id="MobiDB-lite"/>
    </source>
</evidence>
<proteinExistence type="predicted"/>
<feature type="compositionally biased region" description="Basic residues" evidence="1">
    <location>
        <begin position="54"/>
        <end position="69"/>
    </location>
</feature>
<organism evidence="2 3">
    <name type="scientific">Pseudoxanthomonas winnipegensis</name>
    <dbReference type="NCBI Taxonomy" id="2480810"/>
    <lineage>
        <taxon>Bacteria</taxon>
        <taxon>Pseudomonadati</taxon>
        <taxon>Pseudomonadota</taxon>
        <taxon>Gammaproteobacteria</taxon>
        <taxon>Lysobacterales</taxon>
        <taxon>Lysobacteraceae</taxon>
        <taxon>Pseudoxanthomonas</taxon>
    </lineage>
</organism>
<evidence type="ECO:0000313" key="2">
    <source>
        <dbReference type="EMBL" id="TAA26571.1"/>
    </source>
</evidence>
<protein>
    <submittedName>
        <fullName evidence="2">Phage virion morphogenesis protein</fullName>
    </submittedName>
</protein>
<dbReference type="Proteomes" id="UP000292627">
    <property type="component" value="Unassembled WGS sequence"/>
</dbReference>
<dbReference type="Pfam" id="PF05069">
    <property type="entry name" value="Phage_tail_S"/>
    <property type="match status" value="1"/>
</dbReference>
<dbReference type="NCBIfam" id="TIGR01635">
    <property type="entry name" value="tail_comp_S"/>
    <property type="match status" value="1"/>
</dbReference>
<dbReference type="AlphaFoldDB" id="A0A4Q8LCZ0"/>
<dbReference type="InterPro" id="IPR006522">
    <property type="entry name" value="Phage_virion_morphogenesis"/>
</dbReference>
<dbReference type="OrthoDB" id="6402405at2"/>
<dbReference type="RefSeq" id="WP_130550447.1">
    <property type="nucleotide sequence ID" value="NZ_SHMC01000002.1"/>
</dbReference>
<feature type="region of interest" description="Disordered" evidence="1">
    <location>
        <begin position="33"/>
        <end position="69"/>
    </location>
</feature>
<dbReference type="EMBL" id="SHMC01000002">
    <property type="protein sequence ID" value="TAA26571.1"/>
    <property type="molecule type" value="Genomic_DNA"/>
</dbReference>
<gene>
    <name evidence="2" type="ORF">EA660_04890</name>
</gene>
<reference evidence="2 3" key="1">
    <citation type="submission" date="2019-02" db="EMBL/GenBank/DDBJ databases">
        <title>WGS of Pseudoxanthomonas species novum from clinical isolates.</title>
        <authorList>
            <person name="Bernier A.-M."/>
            <person name="Bernard K."/>
            <person name="Vachon A."/>
        </authorList>
    </citation>
    <scope>NUCLEOTIDE SEQUENCE [LARGE SCALE GENOMIC DNA]</scope>
    <source>
        <strain evidence="2 3">NML171200</strain>
    </source>
</reference>
<accession>A0A4Q8LCZ0</accession>
<sequence length="150" mass="17121">MDALTALEQFAAPLIRRLEPAARARLARRIATTLQKSQRDRIGQQKAPDGSPYPRRKNQKRQKAGRVRRRKMFAKLRQSKHLKARGNASEATVMFVRRAAAIARVHQDGLLDQVRRGGPRVRYERRVLLGFAPDDRQMVHDALLAHLSGE</sequence>
<comment type="caution">
    <text evidence="2">The sequence shown here is derived from an EMBL/GenBank/DDBJ whole genome shotgun (WGS) entry which is preliminary data.</text>
</comment>
<evidence type="ECO:0000313" key="3">
    <source>
        <dbReference type="Proteomes" id="UP000292627"/>
    </source>
</evidence>
<name>A0A4Q8LCZ0_9GAMM</name>